<dbReference type="Pfam" id="PF02655">
    <property type="entry name" value="ATP-grasp_3"/>
    <property type="match status" value="1"/>
</dbReference>
<dbReference type="InterPro" id="IPR011761">
    <property type="entry name" value="ATP-grasp"/>
</dbReference>
<organism evidence="6 7">
    <name type="scientific">Algibacter agarivorans</name>
    <dbReference type="NCBI Taxonomy" id="1109741"/>
    <lineage>
        <taxon>Bacteria</taxon>
        <taxon>Pseudomonadati</taxon>
        <taxon>Bacteroidota</taxon>
        <taxon>Flavobacteriia</taxon>
        <taxon>Flavobacteriales</taxon>
        <taxon>Flavobacteriaceae</taxon>
        <taxon>Algibacter</taxon>
    </lineage>
</organism>
<keyword evidence="7" id="KW-1185">Reference proteome</keyword>
<dbReference type="NCBIfam" id="NF009404">
    <property type="entry name" value="PRK12767.1-3"/>
    <property type="match status" value="1"/>
</dbReference>
<dbReference type="InterPro" id="IPR003806">
    <property type="entry name" value="ATP-grasp_PylC-type"/>
</dbReference>
<name>A0ABP9GJN1_9FLAO</name>
<dbReference type="Proteomes" id="UP001501302">
    <property type="component" value="Unassembled WGS sequence"/>
</dbReference>
<dbReference type="InterPro" id="IPR048764">
    <property type="entry name" value="PylC_N"/>
</dbReference>
<dbReference type="RefSeq" id="WP_345191392.1">
    <property type="nucleotide sequence ID" value="NZ_BAABJJ010000023.1"/>
</dbReference>
<dbReference type="Gene3D" id="3.30.1490.20">
    <property type="entry name" value="ATP-grasp fold, A domain"/>
    <property type="match status" value="1"/>
</dbReference>
<reference evidence="7" key="1">
    <citation type="journal article" date="2019" name="Int. J. Syst. Evol. Microbiol.">
        <title>The Global Catalogue of Microorganisms (GCM) 10K type strain sequencing project: providing services to taxonomists for standard genome sequencing and annotation.</title>
        <authorList>
            <consortium name="The Broad Institute Genomics Platform"/>
            <consortium name="The Broad Institute Genome Sequencing Center for Infectious Disease"/>
            <person name="Wu L."/>
            <person name="Ma J."/>
        </authorList>
    </citation>
    <scope>NUCLEOTIDE SEQUENCE [LARGE SCALE GENOMIC DNA]</scope>
    <source>
        <strain evidence="7">JCM 18285</strain>
    </source>
</reference>
<feature type="domain" description="ATP-grasp" evidence="5">
    <location>
        <begin position="119"/>
        <end position="312"/>
    </location>
</feature>
<keyword evidence="3 4" id="KW-0067">ATP-binding</keyword>
<dbReference type="PROSITE" id="PS50975">
    <property type="entry name" value="ATP_GRASP"/>
    <property type="match status" value="1"/>
</dbReference>
<evidence type="ECO:0000256" key="3">
    <source>
        <dbReference type="ARBA" id="ARBA00022840"/>
    </source>
</evidence>
<gene>
    <name evidence="6" type="ORF">GCM10023314_16460</name>
</gene>
<evidence type="ECO:0000313" key="7">
    <source>
        <dbReference type="Proteomes" id="UP001501302"/>
    </source>
</evidence>
<dbReference type="EMBL" id="BAABJJ010000023">
    <property type="protein sequence ID" value="GAA4944146.1"/>
    <property type="molecule type" value="Genomic_DNA"/>
</dbReference>
<evidence type="ECO:0000256" key="1">
    <source>
        <dbReference type="ARBA" id="ARBA00022598"/>
    </source>
</evidence>
<dbReference type="InterPro" id="IPR013815">
    <property type="entry name" value="ATP_grasp_subdomain_1"/>
</dbReference>
<dbReference type="Gene3D" id="3.30.470.20">
    <property type="entry name" value="ATP-grasp fold, B domain"/>
    <property type="match status" value="1"/>
</dbReference>
<evidence type="ECO:0000256" key="2">
    <source>
        <dbReference type="ARBA" id="ARBA00022741"/>
    </source>
</evidence>
<accession>A0ABP9GJN1</accession>
<evidence type="ECO:0000313" key="6">
    <source>
        <dbReference type="EMBL" id="GAA4944146.1"/>
    </source>
</evidence>
<proteinExistence type="predicted"/>
<keyword evidence="1" id="KW-0436">Ligase</keyword>
<dbReference type="Pfam" id="PF21360">
    <property type="entry name" value="PylC-like_N"/>
    <property type="match status" value="1"/>
</dbReference>
<protein>
    <submittedName>
        <fullName evidence="6">ATP-grasp domain-containing protein</fullName>
    </submittedName>
</protein>
<evidence type="ECO:0000256" key="4">
    <source>
        <dbReference type="PROSITE-ProRule" id="PRU00409"/>
    </source>
</evidence>
<sequence length="348" mass="39706">MKKINILFTCAGRRNYLINYFKEALKGEGQIIAADEQMNAPAMIDADIAIKVSNIYSDNYVNEIVEIVKKHSVTAIISLNDLELPALSRNKSLFEQHGAKVLISNSNIISIGFDKWKTYKFLKDLNLNTPKTYIKLDKALEDIENGSLKFPLVLKPRWGSASAGLYYLESIKELKLSYKLQKIKLKYPILCNANKKDLKNNILIQEKLEGKEYGMDIVNDFNGNYYGSFAREKLAMRSGETDKAISIIDERFEKLGVKISQNLKHLGSIDCDLFVVDNKLYLLEINPRFGGGYPFSHEAGINLAAIYIAWLKGENSENLAQYNHYKENIMFAKCDRLIELSRNKNYDI</sequence>
<keyword evidence="2 4" id="KW-0547">Nucleotide-binding</keyword>
<dbReference type="Gene3D" id="3.40.50.20">
    <property type="match status" value="1"/>
</dbReference>
<dbReference type="SUPFAM" id="SSF56059">
    <property type="entry name" value="Glutathione synthetase ATP-binding domain-like"/>
    <property type="match status" value="1"/>
</dbReference>
<dbReference type="PANTHER" id="PTHR43055">
    <property type="entry name" value="FORMATE-DEPENDENT PHOSPHORIBOSYLGLYCINAMIDE FORMYLTRANSFERASE"/>
    <property type="match status" value="1"/>
</dbReference>
<dbReference type="PANTHER" id="PTHR43055:SF1">
    <property type="entry name" value="FORMATE-DEPENDENT PHOSPHORIBOSYLGLYCINAMIDE FORMYLTRANSFERASE"/>
    <property type="match status" value="1"/>
</dbReference>
<evidence type="ECO:0000259" key="5">
    <source>
        <dbReference type="PROSITE" id="PS50975"/>
    </source>
</evidence>
<comment type="caution">
    <text evidence="6">The sequence shown here is derived from an EMBL/GenBank/DDBJ whole genome shotgun (WGS) entry which is preliminary data.</text>
</comment>